<feature type="region of interest" description="Disordered" evidence="1">
    <location>
        <begin position="40"/>
        <end position="68"/>
    </location>
</feature>
<feature type="non-terminal residue" evidence="2">
    <location>
        <position position="126"/>
    </location>
</feature>
<name>A0AAQ3NZK6_VIGMU</name>
<proteinExistence type="predicted"/>
<organism evidence="2 3">
    <name type="scientific">Vigna mungo</name>
    <name type="common">Black gram</name>
    <name type="synonym">Phaseolus mungo</name>
    <dbReference type="NCBI Taxonomy" id="3915"/>
    <lineage>
        <taxon>Eukaryota</taxon>
        <taxon>Viridiplantae</taxon>
        <taxon>Streptophyta</taxon>
        <taxon>Embryophyta</taxon>
        <taxon>Tracheophyta</taxon>
        <taxon>Spermatophyta</taxon>
        <taxon>Magnoliopsida</taxon>
        <taxon>eudicotyledons</taxon>
        <taxon>Gunneridae</taxon>
        <taxon>Pentapetalae</taxon>
        <taxon>rosids</taxon>
        <taxon>fabids</taxon>
        <taxon>Fabales</taxon>
        <taxon>Fabaceae</taxon>
        <taxon>Papilionoideae</taxon>
        <taxon>50 kb inversion clade</taxon>
        <taxon>NPAAA clade</taxon>
        <taxon>indigoferoid/millettioid clade</taxon>
        <taxon>Phaseoleae</taxon>
        <taxon>Vigna</taxon>
    </lineage>
</organism>
<protein>
    <submittedName>
        <fullName evidence="2">Uncharacterized protein</fullName>
    </submittedName>
</protein>
<accession>A0AAQ3NZK6</accession>
<sequence>TIKNLKAIFHRDKRTLDNNLSHTKIDSSLSSQHPFFHCHGETPSSSSIHLSFSPPTSSTPEKQRRTHSLPNLYRTSIAFPIIITSTHLHTQNIKRHNSNTEPLLPFTNQNSFTNTTQFNILFHYTL</sequence>
<evidence type="ECO:0000313" key="2">
    <source>
        <dbReference type="EMBL" id="WVZ18915.1"/>
    </source>
</evidence>
<keyword evidence="3" id="KW-1185">Reference proteome</keyword>
<gene>
    <name evidence="2" type="ORF">V8G54_006237</name>
</gene>
<dbReference type="Proteomes" id="UP001374535">
    <property type="component" value="Chromosome 2"/>
</dbReference>
<dbReference type="AlphaFoldDB" id="A0AAQ3NZK6"/>
<evidence type="ECO:0000256" key="1">
    <source>
        <dbReference type="SAM" id="MobiDB-lite"/>
    </source>
</evidence>
<evidence type="ECO:0000313" key="3">
    <source>
        <dbReference type="Proteomes" id="UP001374535"/>
    </source>
</evidence>
<feature type="non-terminal residue" evidence="2">
    <location>
        <position position="1"/>
    </location>
</feature>
<dbReference type="EMBL" id="CP144699">
    <property type="protein sequence ID" value="WVZ18915.1"/>
    <property type="molecule type" value="Genomic_DNA"/>
</dbReference>
<reference evidence="2 3" key="1">
    <citation type="journal article" date="2023" name="Life. Sci Alliance">
        <title>Evolutionary insights into 3D genome organization and epigenetic landscape of Vigna mungo.</title>
        <authorList>
            <person name="Junaid A."/>
            <person name="Singh B."/>
            <person name="Bhatia S."/>
        </authorList>
    </citation>
    <scope>NUCLEOTIDE SEQUENCE [LARGE SCALE GENOMIC DNA]</scope>
    <source>
        <strain evidence="2">Urdbean</strain>
    </source>
</reference>
<feature type="compositionally biased region" description="Low complexity" evidence="1">
    <location>
        <begin position="43"/>
        <end position="58"/>
    </location>
</feature>